<dbReference type="GO" id="GO:0045179">
    <property type="term" value="C:apical cortex"/>
    <property type="evidence" value="ECO:0007669"/>
    <property type="project" value="UniProtKB-ARBA"/>
</dbReference>
<keyword evidence="10 15" id="KW-0472">Membrane</keyword>
<dbReference type="InterPro" id="IPR011651">
    <property type="entry name" value="Notch_ligand_N"/>
</dbReference>
<feature type="domain" description="VWFC" evidence="20">
    <location>
        <begin position="809"/>
        <end position="870"/>
    </location>
</feature>
<comment type="caution">
    <text evidence="13">Lacks conserved residue(s) required for the propagation of feature annotation.</text>
</comment>
<feature type="domain" description="EGF-like" evidence="19">
    <location>
        <begin position="285"/>
        <end position="323"/>
    </location>
</feature>
<comment type="subcellular location">
    <subcellularLocation>
        <location evidence="1 15">Membrane</location>
        <topology evidence="1 15">Single-pass type I membrane protein</topology>
    </subcellularLocation>
</comment>
<dbReference type="InterPro" id="IPR051022">
    <property type="entry name" value="Notch_Cell-Fate_Det"/>
</dbReference>
<dbReference type="PROSITE" id="PS50026">
    <property type="entry name" value="EGF_3"/>
    <property type="match status" value="13"/>
</dbReference>
<feature type="domain" description="EGF-like" evidence="19">
    <location>
        <begin position="401"/>
        <end position="437"/>
    </location>
</feature>
<dbReference type="Pfam" id="PF25024">
    <property type="entry name" value="EGF_TEN"/>
    <property type="match status" value="1"/>
</dbReference>
<feature type="domain" description="EGF-like" evidence="19">
    <location>
        <begin position="325"/>
        <end position="361"/>
    </location>
</feature>
<feature type="disulfide bond" evidence="13">
    <location>
        <begin position="427"/>
        <end position="436"/>
    </location>
</feature>
<dbReference type="PROSITE" id="PS00022">
    <property type="entry name" value="EGF_1"/>
    <property type="match status" value="13"/>
</dbReference>
<evidence type="ECO:0000256" key="12">
    <source>
        <dbReference type="ARBA" id="ARBA00023180"/>
    </source>
</evidence>
<dbReference type="SUPFAM" id="SSF57196">
    <property type="entry name" value="EGF/Laminin"/>
    <property type="match status" value="9"/>
</dbReference>
<dbReference type="GO" id="GO:0051240">
    <property type="term" value="P:positive regulation of multicellular organismal process"/>
    <property type="evidence" value="ECO:0007669"/>
    <property type="project" value="UniProtKB-ARBA"/>
</dbReference>
<dbReference type="SMART" id="SM00179">
    <property type="entry name" value="EGF_CA"/>
    <property type="match status" value="13"/>
</dbReference>
<feature type="domain" description="EGF-like" evidence="19">
    <location>
        <begin position="577"/>
        <end position="614"/>
    </location>
</feature>
<feature type="domain" description="EGF-like" evidence="19">
    <location>
        <begin position="654"/>
        <end position="690"/>
    </location>
</feature>
<dbReference type="PROSITE" id="PS51051">
    <property type="entry name" value="DSL"/>
    <property type="match status" value="1"/>
</dbReference>
<dbReference type="GO" id="GO:0046331">
    <property type="term" value="P:lateral inhibition"/>
    <property type="evidence" value="ECO:0007669"/>
    <property type="project" value="UniProtKB-ARBA"/>
</dbReference>
<comment type="caution">
    <text evidence="22">The sequence shown here is derived from an EMBL/GenBank/DDBJ whole genome shotgun (WGS) entry which is preliminary data.</text>
</comment>
<dbReference type="GO" id="GO:0042063">
    <property type="term" value="P:gliogenesis"/>
    <property type="evidence" value="ECO:0007669"/>
    <property type="project" value="UniProtKB-ARBA"/>
</dbReference>
<dbReference type="GO" id="GO:0048468">
    <property type="term" value="P:cell development"/>
    <property type="evidence" value="ECO:0007669"/>
    <property type="project" value="UniProtKB-ARBA"/>
</dbReference>
<keyword evidence="12" id="KW-0325">Glycoprotein</keyword>
<evidence type="ECO:0000256" key="17">
    <source>
        <dbReference type="SAM" id="Phobius"/>
    </source>
</evidence>
<feature type="domain" description="EGF-like" evidence="19">
    <location>
        <begin position="514"/>
        <end position="550"/>
    </location>
</feature>
<feature type="disulfide bond" evidence="13">
    <location>
        <begin position="718"/>
        <end position="727"/>
    </location>
</feature>
<keyword evidence="6 15" id="KW-0677">Repeat</keyword>
<dbReference type="GO" id="GO:0048732">
    <property type="term" value="P:gland development"/>
    <property type="evidence" value="ECO:0007669"/>
    <property type="project" value="UniProtKB-ARBA"/>
</dbReference>
<dbReference type="GO" id="GO:0007219">
    <property type="term" value="P:Notch signaling pathway"/>
    <property type="evidence" value="ECO:0007669"/>
    <property type="project" value="InterPro"/>
</dbReference>
<dbReference type="Pfam" id="PF12661">
    <property type="entry name" value="hEGF"/>
    <property type="match status" value="1"/>
</dbReference>
<keyword evidence="3 13" id="KW-0245">EGF-like domain</keyword>
<comment type="function">
    <text evidence="15">Putative Notch ligand involved in the mediation of Notch signaling.</text>
</comment>
<dbReference type="GO" id="GO:0016324">
    <property type="term" value="C:apical plasma membrane"/>
    <property type="evidence" value="ECO:0007669"/>
    <property type="project" value="UniProtKB-ARBA"/>
</dbReference>
<feature type="disulfide bond" evidence="13">
    <location>
        <begin position="794"/>
        <end position="803"/>
    </location>
</feature>
<dbReference type="Pfam" id="PF07657">
    <property type="entry name" value="MNNL"/>
    <property type="match status" value="1"/>
</dbReference>
<feature type="disulfide bond" evidence="13">
    <location>
        <begin position="502"/>
        <end position="511"/>
    </location>
</feature>
<proteinExistence type="predicted"/>
<dbReference type="Pfam" id="PF21700">
    <property type="entry name" value="EGF_DL_JAG"/>
    <property type="match status" value="1"/>
</dbReference>
<dbReference type="InterPro" id="IPR000152">
    <property type="entry name" value="EGF-type_Asp/Asn_hydroxyl_site"/>
</dbReference>
<dbReference type="PROSITE" id="PS01187">
    <property type="entry name" value="EGF_CA"/>
    <property type="match status" value="4"/>
</dbReference>
<evidence type="ECO:0000256" key="11">
    <source>
        <dbReference type="ARBA" id="ARBA00023157"/>
    </source>
</evidence>
<evidence type="ECO:0000256" key="13">
    <source>
        <dbReference type="PROSITE-ProRule" id="PRU00076"/>
    </source>
</evidence>
<dbReference type="EMBL" id="JAFNEN010000124">
    <property type="protein sequence ID" value="KAG8193356.1"/>
    <property type="molecule type" value="Genomic_DNA"/>
</dbReference>
<evidence type="ECO:0000256" key="10">
    <source>
        <dbReference type="ARBA" id="ARBA00023136"/>
    </source>
</evidence>
<dbReference type="Gene3D" id="2.10.25.140">
    <property type="match status" value="1"/>
</dbReference>
<keyword evidence="7" id="KW-0221">Differentiation</keyword>
<dbReference type="GO" id="GO:0051093">
    <property type="term" value="P:negative regulation of developmental process"/>
    <property type="evidence" value="ECO:0007669"/>
    <property type="project" value="UniProtKB-ARBA"/>
</dbReference>
<dbReference type="SUPFAM" id="SSF57184">
    <property type="entry name" value="Growth factor receptor domain"/>
    <property type="match status" value="1"/>
</dbReference>
<dbReference type="SMART" id="SM00051">
    <property type="entry name" value="DSL"/>
    <property type="match status" value="1"/>
</dbReference>
<feature type="domain" description="EGF-like" evidence="19">
    <location>
        <begin position="730"/>
        <end position="766"/>
    </location>
</feature>
<keyword evidence="2 15" id="KW-0217">Developmental protein</keyword>
<feature type="disulfide bond" evidence="14">
    <location>
        <begin position="188"/>
        <end position="200"/>
    </location>
</feature>
<dbReference type="GO" id="GO:0048018">
    <property type="term" value="F:receptor ligand activity"/>
    <property type="evidence" value="ECO:0007669"/>
    <property type="project" value="UniProtKB-ARBA"/>
</dbReference>
<accession>A0AAV6VAL5</accession>
<dbReference type="InterPro" id="IPR013032">
    <property type="entry name" value="EGF-like_CS"/>
</dbReference>
<dbReference type="InterPro" id="IPR000742">
    <property type="entry name" value="EGF"/>
</dbReference>
<reference evidence="22 23" key="1">
    <citation type="journal article" date="2022" name="Nat. Ecol. Evol.">
        <title>A masculinizing supergene underlies an exaggerated male reproductive morph in a spider.</title>
        <authorList>
            <person name="Hendrickx F."/>
            <person name="De Corte Z."/>
            <person name="Sonet G."/>
            <person name="Van Belleghem S.M."/>
            <person name="Kostlbacher S."/>
            <person name="Vangestel C."/>
        </authorList>
    </citation>
    <scope>NUCLEOTIDE SEQUENCE [LARGE SCALE GENOMIC DNA]</scope>
    <source>
        <strain evidence="22">W744_W776</strain>
    </source>
</reference>
<dbReference type="PANTHER" id="PTHR24049">
    <property type="entry name" value="CRUMBS FAMILY MEMBER"/>
    <property type="match status" value="1"/>
</dbReference>
<dbReference type="GO" id="GO:0005509">
    <property type="term" value="F:calcium ion binding"/>
    <property type="evidence" value="ECO:0007669"/>
    <property type="project" value="InterPro"/>
</dbReference>
<evidence type="ECO:0000259" key="21">
    <source>
        <dbReference type="PROSITE" id="PS51051"/>
    </source>
</evidence>
<keyword evidence="4 15" id="KW-0812">Transmembrane</keyword>
<feature type="disulfide bond" evidence="13">
    <location>
        <begin position="351"/>
        <end position="360"/>
    </location>
</feature>
<organism evidence="22 23">
    <name type="scientific">Oedothorax gibbosus</name>
    <dbReference type="NCBI Taxonomy" id="931172"/>
    <lineage>
        <taxon>Eukaryota</taxon>
        <taxon>Metazoa</taxon>
        <taxon>Ecdysozoa</taxon>
        <taxon>Arthropoda</taxon>
        <taxon>Chelicerata</taxon>
        <taxon>Arachnida</taxon>
        <taxon>Araneae</taxon>
        <taxon>Araneomorphae</taxon>
        <taxon>Entelegynae</taxon>
        <taxon>Araneoidea</taxon>
        <taxon>Linyphiidae</taxon>
        <taxon>Erigoninae</taxon>
        <taxon>Oedothorax</taxon>
    </lineage>
</organism>
<dbReference type="GO" id="GO:0030855">
    <property type="term" value="P:epithelial cell differentiation"/>
    <property type="evidence" value="ECO:0007669"/>
    <property type="project" value="UniProtKB-ARBA"/>
</dbReference>
<keyword evidence="8" id="KW-0832">Ubl conjugation</keyword>
<feature type="disulfide bond" evidence="13">
    <location>
        <begin position="464"/>
        <end position="473"/>
    </location>
</feature>
<feature type="domain" description="EGF-like" evidence="19">
    <location>
        <begin position="439"/>
        <end position="474"/>
    </location>
</feature>
<dbReference type="PROSITE" id="PS00010">
    <property type="entry name" value="ASX_HYDROXYL"/>
    <property type="match status" value="10"/>
</dbReference>
<dbReference type="FunFam" id="2.10.25.10:FF:000117">
    <property type="entry name" value="Delta-like protein"/>
    <property type="match status" value="1"/>
</dbReference>
<dbReference type="Pfam" id="PF00008">
    <property type="entry name" value="EGF"/>
    <property type="match status" value="5"/>
</dbReference>
<dbReference type="FunFam" id="2.10.25.10:FF:000173">
    <property type="entry name" value="Neurogenic locus notch protein 2"/>
    <property type="match status" value="1"/>
</dbReference>
<dbReference type="Pfam" id="PF01414">
    <property type="entry name" value="DSL"/>
    <property type="match status" value="1"/>
</dbReference>
<feature type="domain" description="EGF-like" evidence="19">
    <location>
        <begin position="692"/>
        <end position="728"/>
    </location>
</feature>
<evidence type="ECO:0000256" key="18">
    <source>
        <dbReference type="SAM" id="SignalP"/>
    </source>
</evidence>
<feature type="disulfide bond" evidence="13">
    <location>
        <begin position="389"/>
        <end position="398"/>
    </location>
</feature>
<dbReference type="Gene3D" id="2.60.40.3510">
    <property type="match status" value="1"/>
</dbReference>
<evidence type="ECO:0000259" key="19">
    <source>
        <dbReference type="PROSITE" id="PS50026"/>
    </source>
</evidence>
<keyword evidence="9 15" id="KW-1133">Transmembrane helix</keyword>
<evidence type="ECO:0000256" key="14">
    <source>
        <dbReference type="PROSITE-ProRule" id="PRU00377"/>
    </source>
</evidence>
<evidence type="ECO:0000256" key="1">
    <source>
        <dbReference type="ARBA" id="ARBA00004479"/>
    </source>
</evidence>
<dbReference type="CDD" id="cd00054">
    <property type="entry name" value="EGF_CA"/>
    <property type="match status" value="12"/>
</dbReference>
<evidence type="ECO:0000256" key="6">
    <source>
        <dbReference type="ARBA" id="ARBA00022737"/>
    </source>
</evidence>
<dbReference type="PROSITE" id="PS50184">
    <property type="entry name" value="VWFC_2"/>
    <property type="match status" value="1"/>
</dbReference>
<gene>
    <name evidence="22" type="ORF">JTE90_022984</name>
</gene>
<name>A0AAV6VAL5_9ARAC</name>
<evidence type="ECO:0000256" key="2">
    <source>
        <dbReference type="ARBA" id="ARBA00022473"/>
    </source>
</evidence>
<dbReference type="FunFam" id="2.10.25.10:FF:000294">
    <property type="entry name" value="Delta-like protein"/>
    <property type="match status" value="1"/>
</dbReference>
<evidence type="ECO:0000256" key="9">
    <source>
        <dbReference type="ARBA" id="ARBA00022989"/>
    </source>
</evidence>
<evidence type="ECO:0000259" key="20">
    <source>
        <dbReference type="PROSITE" id="PS50184"/>
    </source>
</evidence>
<dbReference type="InterPro" id="IPR001881">
    <property type="entry name" value="EGF-like_Ca-bd_dom"/>
</dbReference>
<dbReference type="InterPro" id="IPR009030">
    <property type="entry name" value="Growth_fac_rcpt_cys_sf"/>
</dbReference>
<dbReference type="FunFam" id="2.10.25.140:FF:000001">
    <property type="entry name" value="Delta-like protein"/>
    <property type="match status" value="1"/>
</dbReference>
<evidence type="ECO:0000256" key="5">
    <source>
        <dbReference type="ARBA" id="ARBA00022729"/>
    </source>
</evidence>
<feature type="disulfide bond" evidence="13">
    <location>
        <begin position="604"/>
        <end position="613"/>
    </location>
</feature>
<feature type="domain" description="EGF-like" evidence="19">
    <location>
        <begin position="768"/>
        <end position="804"/>
    </location>
</feature>
<feature type="disulfide bond" evidence="13">
    <location>
        <begin position="443"/>
        <end position="453"/>
    </location>
</feature>
<feature type="disulfide bond" evidence="14">
    <location>
        <begin position="175"/>
        <end position="184"/>
    </location>
</feature>
<dbReference type="SUPFAM" id="SSF57603">
    <property type="entry name" value="FnI-like domain"/>
    <property type="match status" value="1"/>
</dbReference>
<dbReference type="SMART" id="SM00215">
    <property type="entry name" value="VWC_out"/>
    <property type="match status" value="1"/>
</dbReference>
<evidence type="ECO:0000313" key="23">
    <source>
        <dbReference type="Proteomes" id="UP000827092"/>
    </source>
</evidence>
<evidence type="ECO:0000256" key="7">
    <source>
        <dbReference type="ARBA" id="ARBA00022782"/>
    </source>
</evidence>
<dbReference type="FunFam" id="2.10.25.10:FF:000122">
    <property type="entry name" value="Protein crumbs homolog 2"/>
    <property type="match status" value="1"/>
</dbReference>
<evidence type="ECO:0000256" key="8">
    <source>
        <dbReference type="ARBA" id="ARBA00022843"/>
    </source>
</evidence>
<dbReference type="AlphaFoldDB" id="A0AAV6VAL5"/>
<keyword evidence="23" id="KW-1185">Reference proteome</keyword>
<dbReference type="FunFam" id="2.10.25.10:FF:000018">
    <property type="entry name" value="Delta-like 1"/>
    <property type="match status" value="1"/>
</dbReference>
<keyword evidence="5 15" id="KW-0732">Signal</keyword>
<dbReference type="GO" id="GO:0030182">
    <property type="term" value="P:neuron differentiation"/>
    <property type="evidence" value="ECO:0007669"/>
    <property type="project" value="UniProtKB-ARBA"/>
</dbReference>
<dbReference type="PRINTS" id="PR00010">
    <property type="entry name" value="EGFBLOOD"/>
</dbReference>
<feature type="domain" description="EGF-like" evidence="19">
    <location>
        <begin position="476"/>
        <end position="512"/>
    </location>
</feature>
<protein>
    <recommendedName>
        <fullName evidence="15">Delta-like protein</fullName>
    </recommendedName>
</protein>
<keyword evidence="11 13" id="KW-1015">Disulfide bond</keyword>
<feature type="transmembrane region" description="Helical" evidence="17">
    <location>
        <begin position="1032"/>
        <end position="1055"/>
    </location>
</feature>
<dbReference type="GO" id="GO:0043208">
    <property type="term" value="F:glycosphingolipid binding"/>
    <property type="evidence" value="ECO:0007669"/>
    <property type="project" value="UniProtKB-ARBA"/>
</dbReference>
<dbReference type="InterPro" id="IPR001007">
    <property type="entry name" value="VWF_dom"/>
</dbReference>
<feature type="disulfide bond" evidence="13">
    <location>
        <begin position="756"/>
        <end position="765"/>
    </location>
</feature>
<dbReference type="Proteomes" id="UP000827092">
    <property type="component" value="Unassembled WGS sequence"/>
</dbReference>
<dbReference type="SMART" id="SM00181">
    <property type="entry name" value="EGF"/>
    <property type="match status" value="16"/>
</dbReference>
<sequence length="1171" mass="131176">MAMFFWCMFALSFHFASANPHIIGTFELEVLSIENYRGEIQEGFCCGGMPSTNGTCEVECKTAFHLCLKEYQVAVNPDSPCTYGNGTTEVFAGNSFSVQSHPDKQVILRLPFTFSWTRSFTFVLDALDVVNNDMRLAKIIERKMYSGIVLPGTDWHTLMYAGSSAKFTYRIRVLCAPNYYNSTCTVLCKPRNDKFGHYTCNEKGEKICLEGWKGSTCEKAICREGCDPIHGFCEVPNECSCRHGWSSDLCNECVPYPGCKHGYCNETPWQCICDENWGGIMCDQDLNYCGHHRPCTNFGMCKNVAPDSYRCVCPVGFSGKNCEIADNPCLNNPCLNNGICSELNGTAICECKPGWIGDRCEIDINECESSPCANGGTCVDLVNNFQCLCTPGWEGVTCQEDADECKWSPCVNAVRCHNHEGDYECICQDGWKGKNCTENINDCIGHCQNGANCLDLINDYHCACLPGFTGRDCQTNINECASNPCINGGECVDLIYAFRCICPVGYRGQQCEIDIDLCNPNPCKNNAACFNMNRDYYCHCPEKHFGKNCSHKLDDCNSEYCDNFDSCIAVIGTNASHTDIIKTNVCGEHGKCISEPYSDFSCVCDPGYTGRYCHENINDCASYPCRNGGTCVDGVNSYHCLCREGWEGKHCLTEKDECKSNPCLNNGTCIDAEAGFWCECKNGWKGKTCNLKHGHCDTNTCQNGGTCLDVGDSFHCTCIDGWVGHSCHIYVDDCQSNPCFNDGHCIDGDNWFMCECAPGFTGPDCRINVNECHPNPCSNGATCMDGINDYKCFCPPHKTGKRCETDVKRSCEFQGAEKQDGSQWQFECNTCLCQDGKVICSRAICEQQICEYKAKLQDHSRQCLEGHVCIPLFSNNCFTLPCSGTGRCLSKLNAHSYVAAHIPLQCKASKHSHAGNCAKLSVKYLEEVLQTLVVNTDDVCFEIQKFIWGLDFVDMPVFAQCDIEVENEYQLEITISTELEATKEIQSTLQRITEKIKDMIRRKKLNTIYIESIQDVEIKSDKNVEIFDESKYLIPFCITLLIALIVLLIIGVLLYKQKKLSRNDSSTSPISEEKHGNNRAYIPKEDNKDNWNKYYNNVRPTEEDLSHKNEMIINDEPCTSIPCNPFIEKSYKNLSLERVNQASSLPYKNNLHKEMNVMNFKDCFPEQGVVV</sequence>
<evidence type="ECO:0000256" key="3">
    <source>
        <dbReference type="ARBA" id="ARBA00022536"/>
    </source>
</evidence>
<dbReference type="InterPro" id="IPR018097">
    <property type="entry name" value="EGF_Ca-bd_CS"/>
</dbReference>
<feature type="domain" description="EGF-like" evidence="19">
    <location>
        <begin position="616"/>
        <end position="652"/>
    </location>
</feature>
<feature type="disulfide bond" evidence="14">
    <location>
        <begin position="208"/>
        <end position="217"/>
    </location>
</feature>
<dbReference type="GO" id="GO:0003008">
    <property type="term" value="P:system process"/>
    <property type="evidence" value="ECO:0007669"/>
    <property type="project" value="UniProtKB-ARBA"/>
</dbReference>
<feature type="domain" description="EGF-like" evidence="19">
    <location>
        <begin position="363"/>
        <end position="399"/>
    </location>
</feature>
<feature type="chain" id="PRO_5043910823" description="Delta-like protein" evidence="18">
    <location>
        <begin position="19"/>
        <end position="1171"/>
    </location>
</feature>
<feature type="disulfide bond" evidence="13">
    <location>
        <begin position="642"/>
        <end position="651"/>
    </location>
</feature>
<dbReference type="GO" id="GO:0030718">
    <property type="term" value="P:germ-line stem cell population maintenance"/>
    <property type="evidence" value="ECO:0007669"/>
    <property type="project" value="UniProtKB-ARBA"/>
</dbReference>
<dbReference type="Gene3D" id="2.10.25.10">
    <property type="entry name" value="Laminin"/>
    <property type="match status" value="14"/>
</dbReference>
<feature type="compositionally biased region" description="Basic and acidic residues" evidence="16">
    <location>
        <begin position="1071"/>
        <end position="1085"/>
    </location>
</feature>
<dbReference type="FunFam" id="2.10.25.10:FF:000472">
    <property type="entry name" value="Uncharacterized protein, isoform A"/>
    <property type="match status" value="3"/>
</dbReference>
<evidence type="ECO:0000256" key="15">
    <source>
        <dbReference type="RuleBase" id="RU280815"/>
    </source>
</evidence>
<feature type="disulfide bond" evidence="13">
    <location>
        <begin position="313"/>
        <end position="322"/>
    </location>
</feature>
<dbReference type="GO" id="GO:0016330">
    <property type="term" value="P:second mitotic wave involved in compound eye morphogenesis"/>
    <property type="evidence" value="ECO:0007669"/>
    <property type="project" value="UniProtKB-ARBA"/>
</dbReference>
<feature type="region of interest" description="Disordered" evidence="16">
    <location>
        <begin position="1063"/>
        <end position="1085"/>
    </location>
</feature>
<dbReference type="PROSITE" id="PS01186">
    <property type="entry name" value="EGF_2"/>
    <property type="match status" value="11"/>
</dbReference>
<dbReference type="GO" id="GO:0009986">
    <property type="term" value="C:cell surface"/>
    <property type="evidence" value="ECO:0007669"/>
    <property type="project" value="UniProtKB-ARBA"/>
</dbReference>
<feature type="signal peptide" evidence="18">
    <location>
        <begin position="1"/>
        <end position="18"/>
    </location>
</feature>
<evidence type="ECO:0000313" key="22">
    <source>
        <dbReference type="EMBL" id="KAG8193356.1"/>
    </source>
</evidence>
<dbReference type="FunFam" id="2.10.25.10:FF:000004">
    <property type="entry name" value="Neurogenic locus notch 1"/>
    <property type="match status" value="2"/>
</dbReference>
<feature type="disulfide bond" evidence="13">
    <location>
        <begin position="540"/>
        <end position="549"/>
    </location>
</feature>
<evidence type="ECO:0000256" key="16">
    <source>
        <dbReference type="SAM" id="MobiDB-lite"/>
    </source>
</evidence>
<feature type="domain" description="DSL" evidence="21">
    <location>
        <begin position="173"/>
        <end position="217"/>
    </location>
</feature>
<dbReference type="InterPro" id="IPR001774">
    <property type="entry name" value="DSL"/>
</dbReference>
<dbReference type="GO" id="GO:0035239">
    <property type="term" value="P:tube morphogenesis"/>
    <property type="evidence" value="ECO:0007669"/>
    <property type="project" value="UniProtKB-ARBA"/>
</dbReference>
<feature type="disulfide bond" evidence="13">
    <location>
        <begin position="680"/>
        <end position="689"/>
    </location>
</feature>
<evidence type="ECO:0000256" key="4">
    <source>
        <dbReference type="ARBA" id="ARBA00022692"/>
    </source>
</evidence>